<feature type="compositionally biased region" description="Basic and acidic residues" evidence="1">
    <location>
        <begin position="48"/>
        <end position="66"/>
    </location>
</feature>
<gene>
    <name evidence="2" type="ORF">SKAU_G00410330</name>
</gene>
<feature type="compositionally biased region" description="Pro residues" evidence="1">
    <location>
        <begin position="36"/>
        <end position="47"/>
    </location>
</feature>
<dbReference type="EMBL" id="JAINUF010000022">
    <property type="protein sequence ID" value="KAJ8333714.1"/>
    <property type="molecule type" value="Genomic_DNA"/>
</dbReference>
<proteinExistence type="predicted"/>
<name>A0A9Q1E7M2_SYNKA</name>
<protein>
    <submittedName>
        <fullName evidence="2">Uncharacterized protein</fullName>
    </submittedName>
</protein>
<evidence type="ECO:0000313" key="3">
    <source>
        <dbReference type="Proteomes" id="UP001152622"/>
    </source>
</evidence>
<comment type="caution">
    <text evidence="2">The sequence shown here is derived from an EMBL/GenBank/DDBJ whole genome shotgun (WGS) entry which is preliminary data.</text>
</comment>
<dbReference type="AlphaFoldDB" id="A0A9Q1E7M2"/>
<evidence type="ECO:0000256" key="1">
    <source>
        <dbReference type="SAM" id="MobiDB-lite"/>
    </source>
</evidence>
<evidence type="ECO:0000313" key="2">
    <source>
        <dbReference type="EMBL" id="KAJ8333714.1"/>
    </source>
</evidence>
<keyword evidence="3" id="KW-1185">Reference proteome</keyword>
<sequence>MDAKAKSGAAAPKAAPAPKAEKPAEKAPPRKENPAPAEPAPAAPAPEKPPEDGAADHDGAADKEAAPEGTDAGEASTDSLESLKPFLIGGAVIAVAAILNQAGETQSDLEHSRKEGGWSGGICARTGKMGVGC</sequence>
<reference evidence="2" key="1">
    <citation type="journal article" date="2023" name="Science">
        <title>Genome structures resolve the early diversification of teleost fishes.</title>
        <authorList>
            <person name="Parey E."/>
            <person name="Louis A."/>
            <person name="Montfort J."/>
            <person name="Bouchez O."/>
            <person name="Roques C."/>
            <person name="Iampietro C."/>
            <person name="Lluch J."/>
            <person name="Castinel A."/>
            <person name="Donnadieu C."/>
            <person name="Desvignes T."/>
            <person name="Floi Bucao C."/>
            <person name="Jouanno E."/>
            <person name="Wen M."/>
            <person name="Mejri S."/>
            <person name="Dirks R."/>
            <person name="Jansen H."/>
            <person name="Henkel C."/>
            <person name="Chen W.J."/>
            <person name="Zahm M."/>
            <person name="Cabau C."/>
            <person name="Klopp C."/>
            <person name="Thompson A.W."/>
            <person name="Robinson-Rechavi M."/>
            <person name="Braasch I."/>
            <person name="Lecointre G."/>
            <person name="Bobe J."/>
            <person name="Postlethwait J.H."/>
            <person name="Berthelot C."/>
            <person name="Roest Crollius H."/>
            <person name="Guiguen Y."/>
        </authorList>
    </citation>
    <scope>NUCLEOTIDE SEQUENCE</scope>
    <source>
        <strain evidence="2">WJC10195</strain>
    </source>
</reference>
<accession>A0A9Q1E7M2</accession>
<feature type="compositionally biased region" description="Basic and acidic residues" evidence="1">
    <location>
        <begin position="19"/>
        <end position="33"/>
    </location>
</feature>
<dbReference type="Proteomes" id="UP001152622">
    <property type="component" value="Chromosome 22"/>
</dbReference>
<feature type="region of interest" description="Disordered" evidence="1">
    <location>
        <begin position="1"/>
        <end position="78"/>
    </location>
</feature>
<organism evidence="2 3">
    <name type="scientific">Synaphobranchus kaupii</name>
    <name type="common">Kaup's arrowtooth eel</name>
    <dbReference type="NCBI Taxonomy" id="118154"/>
    <lineage>
        <taxon>Eukaryota</taxon>
        <taxon>Metazoa</taxon>
        <taxon>Chordata</taxon>
        <taxon>Craniata</taxon>
        <taxon>Vertebrata</taxon>
        <taxon>Euteleostomi</taxon>
        <taxon>Actinopterygii</taxon>
        <taxon>Neopterygii</taxon>
        <taxon>Teleostei</taxon>
        <taxon>Anguilliformes</taxon>
        <taxon>Synaphobranchidae</taxon>
        <taxon>Synaphobranchus</taxon>
    </lineage>
</organism>
<feature type="compositionally biased region" description="Low complexity" evidence="1">
    <location>
        <begin position="1"/>
        <end position="18"/>
    </location>
</feature>